<proteinExistence type="predicted"/>
<protein>
    <submittedName>
        <fullName evidence="2">Uncharacterized protein</fullName>
    </submittedName>
</protein>
<dbReference type="AlphaFoldDB" id="A0A5Q4ZY09"/>
<reference evidence="2" key="1">
    <citation type="submission" date="2019-09" db="EMBL/GenBank/DDBJ databases">
        <authorList>
            <person name="Hjerde E."/>
        </authorList>
    </citation>
    <scope>NUCLEOTIDE SEQUENCE</scope>
    <source>
        <strain evidence="2">06/09/160</strain>
    </source>
</reference>
<dbReference type="InterPro" id="IPR011990">
    <property type="entry name" value="TPR-like_helical_dom_sf"/>
</dbReference>
<accession>A0A5Q4ZY09</accession>
<evidence type="ECO:0000313" key="2">
    <source>
        <dbReference type="EMBL" id="VVV06748.1"/>
    </source>
</evidence>
<name>A0A5Q4ZY09_9GAMM</name>
<keyword evidence="1" id="KW-0732">Signal</keyword>
<evidence type="ECO:0000256" key="1">
    <source>
        <dbReference type="SAM" id="SignalP"/>
    </source>
</evidence>
<dbReference type="SUPFAM" id="SSF48452">
    <property type="entry name" value="TPR-like"/>
    <property type="match status" value="1"/>
</dbReference>
<gene>
    <name evidence="2" type="ORF">AW0309160_04242</name>
</gene>
<organism evidence="2">
    <name type="scientific">Aliivibrio wodanis</name>
    <dbReference type="NCBI Taxonomy" id="80852"/>
    <lineage>
        <taxon>Bacteria</taxon>
        <taxon>Pseudomonadati</taxon>
        <taxon>Pseudomonadota</taxon>
        <taxon>Gammaproteobacteria</taxon>
        <taxon>Vibrionales</taxon>
        <taxon>Vibrionaceae</taxon>
        <taxon>Aliivibrio</taxon>
    </lineage>
</organism>
<dbReference type="Gene3D" id="1.25.40.10">
    <property type="entry name" value="Tetratricopeptide repeat domain"/>
    <property type="match status" value="2"/>
</dbReference>
<sequence length="392" mass="45138">MRVKFLILLCFYCPSVFAEVDIDVVERYQQLSRWLDTENAELQPIIRFYNQQQGKGQDTQEIAAGLYLQACIKFQNYQCALNRVDELLTLSPTQEKIHQLTALAVQLSFQVKQYDRALEATQQWKHSVGLLEPKQQPSVSEIAEIYTLAAYSASYLNHWHLSERYIKDALDTVATKNRYQFLLGIYQQTQAMSKEVALLVKLTGLYPEESMFWLRLAQNRLITQQPKMAIAALSVLKAQGQLEEKQSILLAQLQLQENSPVAAYKTLEGLRVANKNQMKVDNLKLQALLLSRQREKALQLLDTFSQPKYLATKSQLAYAEGKWPLAVSLLQQQIALEPKQDKWRLLKGIAHFELQQYSLAIIEFQSLQKGKYKNSAQQWLSQSQYLFGTHSI</sequence>
<dbReference type="EMBL" id="LR721751">
    <property type="protein sequence ID" value="VVV06748.1"/>
    <property type="molecule type" value="Genomic_DNA"/>
</dbReference>
<feature type="chain" id="PRO_5024358920" evidence="1">
    <location>
        <begin position="19"/>
        <end position="392"/>
    </location>
</feature>
<feature type="signal peptide" evidence="1">
    <location>
        <begin position="1"/>
        <end position="18"/>
    </location>
</feature>